<dbReference type="PROSITE" id="PS50987">
    <property type="entry name" value="HTH_ARSR_2"/>
    <property type="match status" value="1"/>
</dbReference>
<feature type="domain" description="HTH arsR-type" evidence="4">
    <location>
        <begin position="1"/>
        <end position="95"/>
    </location>
</feature>
<keyword evidence="3" id="KW-0804">Transcription</keyword>
<dbReference type="HOGENOM" id="CLU_097806_2_2_3"/>
<keyword evidence="1" id="KW-0805">Transcription regulation</keyword>
<protein>
    <submittedName>
        <fullName evidence="5">Transcriptional regulator, ArsR family</fullName>
    </submittedName>
</protein>
<proteinExistence type="predicted"/>
<dbReference type="InterPro" id="IPR036388">
    <property type="entry name" value="WH-like_DNA-bd_sf"/>
</dbReference>
<evidence type="ECO:0000256" key="2">
    <source>
        <dbReference type="ARBA" id="ARBA00023125"/>
    </source>
</evidence>
<dbReference type="PRINTS" id="PR00778">
    <property type="entry name" value="HTHARSR"/>
</dbReference>
<keyword evidence="6" id="KW-1185">Reference proteome</keyword>
<sequence length="109" mass="11691">MKQVEALKAISALSQETRLDIIRYLVQCGEAGAAAGEIGKAVEVTSSRMSFHLSKLENAGLVSSERQSRHIVYKADFACLGGLISFLLNDCCDNHPDIASCCLPGKNCC</sequence>
<geneLocation type="plasmid" evidence="5 6">
    <name>pREB1</name>
</geneLocation>
<dbReference type="PANTHER" id="PTHR43132">
    <property type="entry name" value="ARSENICAL RESISTANCE OPERON REPRESSOR ARSR-RELATED"/>
    <property type="match status" value="1"/>
</dbReference>
<dbReference type="Proteomes" id="UP000000268">
    <property type="component" value="Plasmid pREB1"/>
</dbReference>
<name>A8ZL41_ACAM1</name>
<gene>
    <name evidence="5" type="ordered locus">AM1_A0391</name>
</gene>
<keyword evidence="5" id="KW-0614">Plasmid</keyword>
<dbReference type="EMBL" id="CP000838">
    <property type="protein sequence ID" value="ABW31509.1"/>
    <property type="molecule type" value="Genomic_DNA"/>
</dbReference>
<dbReference type="PANTHER" id="PTHR43132:SF2">
    <property type="entry name" value="ARSENICAL RESISTANCE OPERON REPRESSOR ARSR-RELATED"/>
    <property type="match status" value="1"/>
</dbReference>
<dbReference type="SMART" id="SM00418">
    <property type="entry name" value="HTH_ARSR"/>
    <property type="match status" value="1"/>
</dbReference>
<organism evidence="5 6">
    <name type="scientific">Acaryochloris marina (strain MBIC 11017)</name>
    <dbReference type="NCBI Taxonomy" id="329726"/>
    <lineage>
        <taxon>Bacteria</taxon>
        <taxon>Bacillati</taxon>
        <taxon>Cyanobacteriota</taxon>
        <taxon>Cyanophyceae</taxon>
        <taxon>Acaryochloridales</taxon>
        <taxon>Acaryochloridaceae</taxon>
        <taxon>Acaryochloris</taxon>
    </lineage>
</organism>
<evidence type="ECO:0000259" key="4">
    <source>
        <dbReference type="PROSITE" id="PS50987"/>
    </source>
</evidence>
<dbReference type="Gene3D" id="1.10.10.10">
    <property type="entry name" value="Winged helix-like DNA-binding domain superfamily/Winged helix DNA-binding domain"/>
    <property type="match status" value="1"/>
</dbReference>
<evidence type="ECO:0000313" key="5">
    <source>
        <dbReference type="EMBL" id="ABW31509.1"/>
    </source>
</evidence>
<keyword evidence="2" id="KW-0238">DNA-binding</keyword>
<dbReference type="Pfam" id="PF12840">
    <property type="entry name" value="HTH_20"/>
    <property type="match status" value="1"/>
</dbReference>
<dbReference type="NCBIfam" id="NF033788">
    <property type="entry name" value="HTH_metalloreg"/>
    <property type="match status" value="1"/>
</dbReference>
<dbReference type="InterPro" id="IPR011991">
    <property type="entry name" value="ArsR-like_HTH"/>
</dbReference>
<accession>A8ZL41</accession>
<dbReference type="InterPro" id="IPR051011">
    <property type="entry name" value="Metal_resp_trans_reg"/>
</dbReference>
<dbReference type="KEGG" id="amr:AM1_A0391"/>
<evidence type="ECO:0000256" key="3">
    <source>
        <dbReference type="ARBA" id="ARBA00023163"/>
    </source>
</evidence>
<dbReference type="OrthoDB" id="571071at2"/>
<evidence type="ECO:0000313" key="6">
    <source>
        <dbReference type="Proteomes" id="UP000000268"/>
    </source>
</evidence>
<dbReference type="GO" id="GO:0003677">
    <property type="term" value="F:DNA binding"/>
    <property type="evidence" value="ECO:0007669"/>
    <property type="project" value="UniProtKB-KW"/>
</dbReference>
<reference evidence="5 6" key="1">
    <citation type="journal article" date="2008" name="Proc. Natl. Acad. Sci. U.S.A.">
        <title>Niche adaptation and genome expansion in the chlorophyll d-producing cyanobacterium Acaryochloris marina.</title>
        <authorList>
            <person name="Swingley W.D."/>
            <person name="Chen M."/>
            <person name="Cheung P.C."/>
            <person name="Conrad A.L."/>
            <person name="Dejesa L.C."/>
            <person name="Hao J."/>
            <person name="Honchak B.M."/>
            <person name="Karbach L.E."/>
            <person name="Kurdoglu A."/>
            <person name="Lahiri S."/>
            <person name="Mastrian S.D."/>
            <person name="Miyashita H."/>
            <person name="Page L."/>
            <person name="Ramakrishna P."/>
            <person name="Satoh S."/>
            <person name="Sattley W.M."/>
            <person name="Shimada Y."/>
            <person name="Taylor H.L."/>
            <person name="Tomo T."/>
            <person name="Tsuchiya T."/>
            <person name="Wang Z.T."/>
            <person name="Raymond J."/>
            <person name="Mimuro M."/>
            <person name="Blankenship R.E."/>
            <person name="Touchman J.W."/>
        </authorList>
    </citation>
    <scope>NUCLEOTIDE SEQUENCE [LARGE SCALE GENOMIC DNA]</scope>
    <source>
        <strain evidence="6">MBIC 11017</strain>
        <plasmid evidence="6">Plasmid pREB1</plasmid>
    </source>
</reference>
<dbReference type="RefSeq" id="WP_012166882.1">
    <property type="nucleotide sequence ID" value="NC_009926.1"/>
</dbReference>
<dbReference type="InterPro" id="IPR036390">
    <property type="entry name" value="WH_DNA-bd_sf"/>
</dbReference>
<dbReference type="CDD" id="cd00090">
    <property type="entry name" value="HTH_ARSR"/>
    <property type="match status" value="1"/>
</dbReference>
<evidence type="ECO:0000256" key="1">
    <source>
        <dbReference type="ARBA" id="ARBA00023015"/>
    </source>
</evidence>
<dbReference type="AlphaFoldDB" id="A8ZL41"/>
<dbReference type="GO" id="GO:0003700">
    <property type="term" value="F:DNA-binding transcription factor activity"/>
    <property type="evidence" value="ECO:0007669"/>
    <property type="project" value="InterPro"/>
</dbReference>
<dbReference type="InterPro" id="IPR001845">
    <property type="entry name" value="HTH_ArsR_DNA-bd_dom"/>
</dbReference>
<dbReference type="SUPFAM" id="SSF46785">
    <property type="entry name" value="Winged helix' DNA-binding domain"/>
    <property type="match status" value="1"/>
</dbReference>